<comment type="similarity">
    <text evidence="1">Belongs to the ATP-dependent AMP-binding enzyme family.</text>
</comment>
<evidence type="ECO:0000259" key="3">
    <source>
        <dbReference type="Pfam" id="PF00501"/>
    </source>
</evidence>
<accession>R4YZ27</accession>
<dbReference type="PROSITE" id="PS00455">
    <property type="entry name" value="AMP_BINDING"/>
    <property type="match status" value="1"/>
</dbReference>
<dbReference type="Pfam" id="PF13193">
    <property type="entry name" value="AMP-binding_C"/>
    <property type="match status" value="1"/>
</dbReference>
<dbReference type="PANTHER" id="PTHR43201">
    <property type="entry name" value="ACYL-COA SYNTHETASE"/>
    <property type="match status" value="1"/>
</dbReference>
<dbReference type="Gene3D" id="3.30.300.30">
    <property type="match status" value="1"/>
</dbReference>
<dbReference type="HOGENOM" id="CLU_000022_59_7_11"/>
<dbReference type="eggNOG" id="COG0318">
    <property type="taxonomic scope" value="Bacteria"/>
</dbReference>
<gene>
    <name evidence="5" type="ORF">BN381_100138</name>
</gene>
<dbReference type="GO" id="GO:0006631">
    <property type="term" value="P:fatty acid metabolic process"/>
    <property type="evidence" value="ECO:0007669"/>
    <property type="project" value="TreeGrafter"/>
</dbReference>
<dbReference type="EMBL" id="CANL01000002">
    <property type="protein sequence ID" value="CCM62251.1"/>
    <property type="molecule type" value="Genomic_DNA"/>
</dbReference>
<protein>
    <submittedName>
        <fullName evidence="5">Putative AMP-dependent synthetase and ligase</fullName>
        <ecNumber evidence="5">6.2.1.-</ecNumber>
    </submittedName>
</protein>
<dbReference type="OrthoDB" id="9803968at2"/>
<keyword evidence="2 5" id="KW-0436">Ligase</keyword>
<evidence type="ECO:0000256" key="1">
    <source>
        <dbReference type="ARBA" id="ARBA00006432"/>
    </source>
</evidence>
<dbReference type="InterPro" id="IPR045851">
    <property type="entry name" value="AMP-bd_C_sf"/>
</dbReference>
<evidence type="ECO:0000313" key="6">
    <source>
        <dbReference type="Proteomes" id="UP000018291"/>
    </source>
</evidence>
<dbReference type="GO" id="GO:0031956">
    <property type="term" value="F:medium-chain fatty acid-CoA ligase activity"/>
    <property type="evidence" value="ECO:0007669"/>
    <property type="project" value="TreeGrafter"/>
</dbReference>
<dbReference type="InterPro" id="IPR042099">
    <property type="entry name" value="ANL_N_sf"/>
</dbReference>
<evidence type="ECO:0000313" key="5">
    <source>
        <dbReference type="EMBL" id="CCM62251.1"/>
    </source>
</evidence>
<dbReference type="Pfam" id="PF00501">
    <property type="entry name" value="AMP-binding"/>
    <property type="match status" value="1"/>
</dbReference>
<name>R4YZ27_9ACTN</name>
<dbReference type="EC" id="6.2.1.-" evidence="5"/>
<dbReference type="PANTHER" id="PTHR43201:SF5">
    <property type="entry name" value="MEDIUM-CHAIN ACYL-COA LIGASE ACSF2, MITOCHONDRIAL"/>
    <property type="match status" value="1"/>
</dbReference>
<dbReference type="InterPro" id="IPR025110">
    <property type="entry name" value="AMP-bd_C"/>
</dbReference>
<dbReference type="InterPro" id="IPR020845">
    <property type="entry name" value="AMP-binding_CS"/>
</dbReference>
<dbReference type="SUPFAM" id="SSF56801">
    <property type="entry name" value="Acetyl-CoA synthetase-like"/>
    <property type="match status" value="1"/>
</dbReference>
<dbReference type="InterPro" id="IPR000873">
    <property type="entry name" value="AMP-dep_synth/lig_dom"/>
</dbReference>
<dbReference type="Gene3D" id="3.40.50.12780">
    <property type="entry name" value="N-terminal domain of ligase-like"/>
    <property type="match status" value="1"/>
</dbReference>
<dbReference type="STRING" id="1229780.BN381_100138"/>
<feature type="domain" description="AMP-dependent synthetase/ligase" evidence="3">
    <location>
        <begin position="15"/>
        <end position="381"/>
    </location>
</feature>
<evidence type="ECO:0000259" key="4">
    <source>
        <dbReference type="Pfam" id="PF13193"/>
    </source>
</evidence>
<proteinExistence type="inferred from homology"/>
<dbReference type="Proteomes" id="UP000018291">
    <property type="component" value="Unassembled WGS sequence"/>
</dbReference>
<evidence type="ECO:0000256" key="2">
    <source>
        <dbReference type="ARBA" id="ARBA00022598"/>
    </source>
</evidence>
<comment type="caution">
    <text evidence="5">The sequence shown here is derived from an EMBL/GenBank/DDBJ whole genome shotgun (WGS) entry which is preliminary data.</text>
</comment>
<organism evidence="5 6">
    <name type="scientific">Candidatus Neomicrothrix parvicella RN1</name>
    <dbReference type="NCBI Taxonomy" id="1229780"/>
    <lineage>
        <taxon>Bacteria</taxon>
        <taxon>Bacillati</taxon>
        <taxon>Actinomycetota</taxon>
        <taxon>Acidimicrobiia</taxon>
        <taxon>Acidimicrobiales</taxon>
        <taxon>Microthrixaceae</taxon>
        <taxon>Candidatus Neomicrothrix</taxon>
    </lineage>
</organism>
<reference evidence="5 6" key="1">
    <citation type="journal article" date="2013" name="ISME J.">
        <title>Metabolic model for the filamentous 'Candidatus Microthrix parvicella' based on genomic and metagenomic analyses.</title>
        <authorList>
            <person name="Jon McIlroy S."/>
            <person name="Kristiansen R."/>
            <person name="Albertsen M."/>
            <person name="Michael Karst S."/>
            <person name="Rossetti S."/>
            <person name="Lund Nielsen J."/>
            <person name="Tandoi V."/>
            <person name="James Seviour R."/>
            <person name="Nielsen P.H."/>
        </authorList>
    </citation>
    <scope>NUCLEOTIDE SEQUENCE [LARGE SCALE GENOMIC DNA]</scope>
    <source>
        <strain evidence="5 6">RN1</strain>
    </source>
</reference>
<sequence length="530" mass="56486">MSTPESADTIWELVEARAQATPDAVMLIDEADTKLTCVQLRDAALSTAAGLAAMGIGENTPVTWQLPTTIDAVVTSLALARLGALQNPILHIYRERELGVAIRRTRPELVIVPGEWMGTDFEAMTAGVLDSLEGDDVDGAARPCVLSLADGRPTGDAATLAPFAPPDDPATAVRWIYYTSGTTSEPKGVRHTDATLLAGGRGLAAAVDLGADDVGSMAFPYAHIAGPDYLIMCLHSGFPFVLIGAFNPPAAVETYNRYGVTMIGGSTAFYQMFLAEQAKTPGTKFIPTLKLISGGGAPKPPELAARIRDEIGVPVCHGYGMTEVPMIAQGSPRDTEEQLANTEGAPVPGCEVRIVTEDGSVASTGQEGEVRLKGPMVCLGYTDAEATAAAFDDEGWFRTGDLGILRDDGHLALTGRLKDVIIRKGENISAKEVEDLLFTHPKVADVAVIGLPDEDRGERVAAVVERAEGDDDLTFAEMSAHLNAAGLMTRKIPEQLEVVEALPRNETLRKVLKFKLRETYADVPWTPEPR</sequence>
<dbReference type="RefSeq" id="WP_012223467.1">
    <property type="nucleotide sequence ID" value="NZ_HG422565.1"/>
</dbReference>
<keyword evidence="6" id="KW-1185">Reference proteome</keyword>
<dbReference type="AlphaFoldDB" id="R4YZ27"/>
<feature type="domain" description="AMP-binding enzyme C-terminal" evidence="4">
    <location>
        <begin position="432"/>
        <end position="506"/>
    </location>
</feature>